<gene>
    <name evidence="1" type="ORF">DSM106044_01938</name>
</gene>
<accession>A0A4U8Q8E2</accession>
<reference evidence="1 2" key="1">
    <citation type="journal article" date="2019" name="Anaerobe">
        <title>Detection of Robinsoniella peoriensis in multiple bone samples of a trauma patient.</title>
        <authorList>
            <person name="Schrottner P."/>
            <person name="Hartwich K."/>
            <person name="Bunk B."/>
            <person name="Schober I."/>
            <person name="Helbig S."/>
            <person name="Rudolph W.W."/>
            <person name="Gunzer F."/>
        </authorList>
    </citation>
    <scope>NUCLEOTIDE SEQUENCE [LARGE SCALE GENOMIC DNA]</scope>
    <source>
        <strain evidence="1 2">DSM 106044</strain>
    </source>
</reference>
<dbReference type="STRING" id="180332.GCA_000797495_04874"/>
<sequence>MMNDNNRDMREIQGKRKFRFYFPDTGLEEFARQGTIVGVPEAEQHPLGLRHTYQILEQVYTEIKKGGSEGYMLRTDEAGTMKNIYMEVFDKDQAQVFVRNGEGKSQRVVISEKKTYDMLQDYMETLKEGTMVYEREEMLEYFEAVLRKYKRRERA</sequence>
<protein>
    <submittedName>
        <fullName evidence="1">Uncharacterized protein</fullName>
    </submittedName>
</protein>
<dbReference type="AlphaFoldDB" id="A0A4U8Q8E2"/>
<keyword evidence="2" id="KW-1185">Reference proteome</keyword>
<organism evidence="1 2">
    <name type="scientific">Robinsoniella peoriensis</name>
    <dbReference type="NCBI Taxonomy" id="180332"/>
    <lineage>
        <taxon>Bacteria</taxon>
        <taxon>Bacillati</taxon>
        <taxon>Bacillota</taxon>
        <taxon>Clostridia</taxon>
        <taxon>Lachnospirales</taxon>
        <taxon>Lachnospiraceae</taxon>
        <taxon>Robinsoniella</taxon>
    </lineage>
</organism>
<evidence type="ECO:0000313" key="1">
    <source>
        <dbReference type="EMBL" id="TLD01147.1"/>
    </source>
</evidence>
<proteinExistence type="predicted"/>
<comment type="caution">
    <text evidence="1">The sequence shown here is derived from an EMBL/GenBank/DDBJ whole genome shotgun (WGS) entry which is preliminary data.</text>
</comment>
<dbReference type="Proteomes" id="UP000306509">
    <property type="component" value="Unassembled WGS sequence"/>
</dbReference>
<dbReference type="RefSeq" id="WP_027296069.1">
    <property type="nucleotide sequence ID" value="NZ_CABMJZ010000021.1"/>
</dbReference>
<dbReference type="OrthoDB" id="1969474at2"/>
<evidence type="ECO:0000313" key="2">
    <source>
        <dbReference type="Proteomes" id="UP000306509"/>
    </source>
</evidence>
<dbReference type="EMBL" id="QGQD01000043">
    <property type="protein sequence ID" value="TLD01147.1"/>
    <property type="molecule type" value="Genomic_DNA"/>
</dbReference>
<name>A0A4U8Q8E2_9FIRM</name>